<dbReference type="AlphaFoldDB" id="A0A6J5Z367"/>
<proteinExistence type="predicted"/>
<protein>
    <submittedName>
        <fullName evidence="1">Unannotated protein</fullName>
    </submittedName>
</protein>
<dbReference type="EMBL" id="CAESAN010000007">
    <property type="protein sequence ID" value="CAB4335677.1"/>
    <property type="molecule type" value="Genomic_DNA"/>
</dbReference>
<reference evidence="1" key="1">
    <citation type="submission" date="2020-05" db="EMBL/GenBank/DDBJ databases">
        <authorList>
            <person name="Chiriac C."/>
            <person name="Salcher M."/>
            <person name="Ghai R."/>
            <person name="Kavagutti S V."/>
        </authorList>
    </citation>
    <scope>NUCLEOTIDE SEQUENCE</scope>
</reference>
<evidence type="ECO:0000313" key="1">
    <source>
        <dbReference type="EMBL" id="CAB4335677.1"/>
    </source>
</evidence>
<accession>A0A6J5Z367</accession>
<organism evidence="1">
    <name type="scientific">freshwater metagenome</name>
    <dbReference type="NCBI Taxonomy" id="449393"/>
    <lineage>
        <taxon>unclassified sequences</taxon>
        <taxon>metagenomes</taxon>
        <taxon>ecological metagenomes</taxon>
    </lineage>
</organism>
<gene>
    <name evidence="1" type="ORF">UFOPK3547_00159</name>
</gene>
<sequence>MRLTLKLLFPLAASLSLLSVLPAGAAAKSCSSYSNQAAAQRAADTRDADHDGIYCESLPCPCLKKGASGPTSGSSPSSEKGCSKTSTIQRLGFSATKYPNIRRHFLRAVRAGWPRTLVLRRSGSDGRRNRLLRGIATKRGYDRDEYPPAVGRGKGAGLMRGINPVGWLASVMYVPSSENRSHGSVMGAKLRRFCSGTRFMYSFY</sequence>
<name>A0A6J5Z367_9ZZZZ</name>